<dbReference type="Proteomes" id="UP001253193">
    <property type="component" value="Unassembled WGS sequence"/>
</dbReference>
<dbReference type="AlphaFoldDB" id="A0AAW8PYT5"/>
<dbReference type="RefSeq" id="WP_311020282.1">
    <property type="nucleotide sequence ID" value="NZ_JAUHGG010000003.1"/>
</dbReference>
<reference evidence="1" key="1">
    <citation type="submission" date="2023-06" db="EMBL/GenBank/DDBJ databases">
        <title>Genomic Diversity of Vibrio spp. and Metagenomic Analysis of Pathogens in Florida Gulf Coastal Waters Following Hurricane Ian.</title>
        <authorList>
            <person name="Brumfield K.D."/>
        </authorList>
    </citation>
    <scope>NUCLEOTIDE SEQUENCE</scope>
    <source>
        <strain evidence="1">WBS2B-138</strain>
    </source>
</reference>
<evidence type="ECO:0000313" key="2">
    <source>
        <dbReference type="Proteomes" id="UP001253193"/>
    </source>
</evidence>
<accession>A0AAW8PYT5</accession>
<comment type="caution">
    <text evidence="1">The sequence shown here is derived from an EMBL/GenBank/DDBJ whole genome shotgun (WGS) entry which is preliminary data.</text>
</comment>
<protein>
    <submittedName>
        <fullName evidence="1">Uncharacterized protein</fullName>
    </submittedName>
</protein>
<evidence type="ECO:0000313" key="1">
    <source>
        <dbReference type="EMBL" id="MDS1821396.1"/>
    </source>
</evidence>
<gene>
    <name evidence="1" type="ORF">QX249_12060</name>
</gene>
<proteinExistence type="predicted"/>
<organism evidence="1 2">
    <name type="scientific">Vibrio parahaemolyticus</name>
    <dbReference type="NCBI Taxonomy" id="670"/>
    <lineage>
        <taxon>Bacteria</taxon>
        <taxon>Pseudomonadati</taxon>
        <taxon>Pseudomonadota</taxon>
        <taxon>Gammaproteobacteria</taxon>
        <taxon>Vibrionales</taxon>
        <taxon>Vibrionaceae</taxon>
        <taxon>Vibrio</taxon>
    </lineage>
</organism>
<sequence length="192" mass="21407">MRFYQSYGNGSVNVTVMRDERDMDFEVLDFSKCNIVAFSGLVFHEMTLISKVVSLAMLTTNNIVVVVPEVLLFNAQVKLSTSLSYNVSEFKPEDAGHQGGIRVVGEGTLAKMVKSGLDLSEAIVVHWFESNHDINKEKFELIASAASNAMSSAVLINTACRIKNDVERYAKYEDGFMRQSKDLADLLSMKYL</sequence>
<dbReference type="EMBL" id="JAUHGG010000003">
    <property type="protein sequence ID" value="MDS1821396.1"/>
    <property type="molecule type" value="Genomic_DNA"/>
</dbReference>
<name>A0AAW8PYT5_VIBPH</name>